<feature type="compositionally biased region" description="Low complexity" evidence="1">
    <location>
        <begin position="88"/>
        <end position="98"/>
    </location>
</feature>
<feature type="region of interest" description="Disordered" evidence="1">
    <location>
        <begin position="34"/>
        <end position="143"/>
    </location>
</feature>
<feature type="chain" id="PRO_5029576273" evidence="2">
    <location>
        <begin position="32"/>
        <end position="242"/>
    </location>
</feature>
<dbReference type="SUPFAM" id="SSF53955">
    <property type="entry name" value="Lysozyme-like"/>
    <property type="match status" value="1"/>
</dbReference>
<dbReference type="AlphaFoldDB" id="A0A7K2IUR1"/>
<dbReference type="InterPro" id="IPR023346">
    <property type="entry name" value="Lysozyme-like_dom_sf"/>
</dbReference>
<evidence type="ECO:0000313" key="3">
    <source>
        <dbReference type="EMBL" id="MYR33691.1"/>
    </source>
</evidence>
<sequence>MLLNRISWRQMSAVGAAALVAGGMFTVSAFAQTDDDGLDPERAASTAALPDLQSPEAVDLSDDFFASPSPQDERDREDRREEARERSGAAVAAAASSGSGTGSGIAEPEPEPDPEPDPEPAESTSTASSAPSGSSSGGSVPSGSAKEIALQMVLDQGWDSDQFYGCLEPLWEKESNWNASAQNPSSGAYGIPQSLPGSKMASHGSDWQTNPATQIAWGIDYIKGRYGTPCGAWSHSQSVGWY</sequence>
<protein>
    <submittedName>
        <fullName evidence="3">Lytic transglycosylase domain-containing protein</fullName>
    </submittedName>
</protein>
<dbReference type="EMBL" id="WWHY01000001">
    <property type="protein sequence ID" value="MYR33691.1"/>
    <property type="molecule type" value="Genomic_DNA"/>
</dbReference>
<feature type="compositionally biased region" description="Basic and acidic residues" evidence="1">
    <location>
        <begin position="71"/>
        <end position="87"/>
    </location>
</feature>
<comment type="caution">
    <text evidence="3">The sequence shown here is derived from an EMBL/GenBank/DDBJ whole genome shotgun (WGS) entry which is preliminary data.</text>
</comment>
<evidence type="ECO:0000313" key="4">
    <source>
        <dbReference type="Proteomes" id="UP000467124"/>
    </source>
</evidence>
<evidence type="ECO:0000256" key="2">
    <source>
        <dbReference type="SAM" id="SignalP"/>
    </source>
</evidence>
<reference evidence="3 4" key="1">
    <citation type="journal article" date="2019" name="Nat. Commun.">
        <title>The antimicrobial potential of Streptomyces from insect microbiomes.</title>
        <authorList>
            <person name="Chevrette M.G."/>
            <person name="Carlson C.M."/>
            <person name="Ortega H.E."/>
            <person name="Thomas C."/>
            <person name="Ananiev G.E."/>
            <person name="Barns K.J."/>
            <person name="Book A.J."/>
            <person name="Cagnazzo J."/>
            <person name="Carlos C."/>
            <person name="Flanigan W."/>
            <person name="Grubbs K.J."/>
            <person name="Horn H.A."/>
            <person name="Hoffmann F.M."/>
            <person name="Klassen J.L."/>
            <person name="Knack J.J."/>
            <person name="Lewin G.R."/>
            <person name="McDonald B.R."/>
            <person name="Muller L."/>
            <person name="Melo W.G.P."/>
            <person name="Pinto-Tomas A.A."/>
            <person name="Schmitz A."/>
            <person name="Wendt-Pienkowski E."/>
            <person name="Wildman S."/>
            <person name="Zhao M."/>
            <person name="Zhang F."/>
            <person name="Bugni T.S."/>
            <person name="Andes D.R."/>
            <person name="Pupo M.T."/>
            <person name="Currie C.R."/>
        </authorList>
    </citation>
    <scope>NUCLEOTIDE SEQUENCE [LARGE SCALE GENOMIC DNA]</scope>
    <source>
        <strain evidence="3 4">SID5840</strain>
    </source>
</reference>
<gene>
    <name evidence="3" type="ORF">GTW20_15830</name>
</gene>
<name>A0A7K2IUR1_9ACTN</name>
<evidence type="ECO:0000256" key="1">
    <source>
        <dbReference type="SAM" id="MobiDB-lite"/>
    </source>
</evidence>
<proteinExistence type="predicted"/>
<accession>A0A7K2IUR1</accession>
<organism evidence="3 4">
    <name type="scientific">Nocardiopsis alba</name>
    <dbReference type="NCBI Taxonomy" id="53437"/>
    <lineage>
        <taxon>Bacteria</taxon>
        <taxon>Bacillati</taxon>
        <taxon>Actinomycetota</taxon>
        <taxon>Actinomycetes</taxon>
        <taxon>Streptosporangiales</taxon>
        <taxon>Nocardiopsidaceae</taxon>
        <taxon>Nocardiopsis</taxon>
    </lineage>
</organism>
<keyword evidence="2" id="KW-0732">Signal</keyword>
<feature type="signal peptide" evidence="2">
    <location>
        <begin position="1"/>
        <end position="31"/>
    </location>
</feature>
<feature type="compositionally biased region" description="Acidic residues" evidence="1">
    <location>
        <begin position="108"/>
        <end position="120"/>
    </location>
</feature>
<dbReference type="RefSeq" id="WP_161111262.1">
    <property type="nucleotide sequence ID" value="NZ_WWHY01000001.1"/>
</dbReference>
<dbReference type="Proteomes" id="UP000467124">
    <property type="component" value="Unassembled WGS sequence"/>
</dbReference>
<feature type="compositionally biased region" description="Low complexity" evidence="1">
    <location>
        <begin position="121"/>
        <end position="143"/>
    </location>
</feature>